<keyword evidence="12" id="KW-0460">Magnesium</keyword>
<name>A0A4Y7J474_PAPSO</name>
<dbReference type="Pfam" id="PF16953">
    <property type="entry name" value="PRORP"/>
    <property type="match status" value="2"/>
</dbReference>
<keyword evidence="21" id="KW-1185">Reference proteome</keyword>
<keyword evidence="7" id="KW-0540">Nuclease</keyword>
<evidence type="ECO:0000256" key="17">
    <source>
        <dbReference type="SAM" id="MobiDB-lite"/>
    </source>
</evidence>
<keyword evidence="15" id="KW-0464">Manganese</keyword>
<evidence type="ECO:0000256" key="3">
    <source>
        <dbReference type="ARBA" id="ARBA00004173"/>
    </source>
</evidence>
<dbReference type="InterPro" id="IPR031595">
    <property type="entry name" value="PRORP_C"/>
</dbReference>
<evidence type="ECO:0000256" key="7">
    <source>
        <dbReference type="ARBA" id="ARBA00022722"/>
    </source>
</evidence>
<evidence type="ECO:0000256" key="11">
    <source>
        <dbReference type="ARBA" id="ARBA00022833"/>
    </source>
</evidence>
<proteinExistence type="inferred from homology"/>
<dbReference type="EMBL" id="CM010717">
    <property type="protein sequence ID" value="RZC54455.1"/>
    <property type="molecule type" value="Genomic_DNA"/>
</dbReference>
<evidence type="ECO:0000256" key="13">
    <source>
        <dbReference type="ARBA" id="ARBA00022946"/>
    </source>
</evidence>
<comment type="catalytic activity">
    <reaction evidence="1">
        <text>Endonucleolytic cleavage of RNA, removing 5'-extranucleotides from tRNA precursor.</text>
        <dbReference type="EC" id="3.1.26.5"/>
    </reaction>
</comment>
<dbReference type="GO" id="GO:0046872">
    <property type="term" value="F:metal ion binding"/>
    <property type="evidence" value="ECO:0007669"/>
    <property type="project" value="UniProtKB-KW"/>
</dbReference>
<feature type="compositionally biased region" description="Polar residues" evidence="17">
    <location>
        <begin position="633"/>
        <end position="646"/>
    </location>
</feature>
<feature type="repeat" description="PPR" evidence="16">
    <location>
        <begin position="199"/>
        <end position="233"/>
    </location>
</feature>
<dbReference type="FunFam" id="3.40.50.11980:FF:000002">
    <property type="entry name" value="Proteinaceous RNase P 2"/>
    <property type="match status" value="1"/>
</dbReference>
<dbReference type="OMA" id="CIDINPV"/>
<dbReference type="InterPro" id="IPR011990">
    <property type="entry name" value="TPR-like_helical_dom_sf"/>
</dbReference>
<protein>
    <recommendedName>
        <fullName evidence="5">ribonuclease P</fullName>
        <ecNumber evidence="5">3.1.26.5</ecNumber>
    </recommendedName>
</protein>
<feature type="domain" description="PRORP" evidence="18">
    <location>
        <begin position="362"/>
        <end position="552"/>
    </location>
</feature>
<evidence type="ECO:0000256" key="12">
    <source>
        <dbReference type="ARBA" id="ARBA00022842"/>
    </source>
</evidence>
<dbReference type="AlphaFoldDB" id="A0A4Y7J474"/>
<evidence type="ECO:0000256" key="1">
    <source>
        <dbReference type="ARBA" id="ARBA00000928"/>
    </source>
</evidence>
<dbReference type="Proteomes" id="UP000316621">
    <property type="component" value="Chromosome 3"/>
</dbReference>
<evidence type="ECO:0000313" key="21">
    <source>
        <dbReference type="Proteomes" id="UP000316621"/>
    </source>
</evidence>
<evidence type="ECO:0000313" key="20">
    <source>
        <dbReference type="EMBL" id="RZC54455.1"/>
    </source>
</evidence>
<keyword evidence="14" id="KW-0496">Mitochondrion</keyword>
<keyword evidence="10" id="KW-0378">Hydrolase</keyword>
<keyword evidence="13" id="KW-0809">Transit peptide</keyword>
<dbReference type="InterPro" id="IPR002885">
    <property type="entry name" value="PPR_rpt"/>
</dbReference>
<evidence type="ECO:0000256" key="15">
    <source>
        <dbReference type="ARBA" id="ARBA00023211"/>
    </source>
</evidence>
<keyword evidence="6" id="KW-0819">tRNA processing</keyword>
<dbReference type="PANTHER" id="PTHR13547:SF1">
    <property type="entry name" value="MITOCHONDRIAL RIBONUCLEASE P CATALYTIC SUBUNIT"/>
    <property type="match status" value="1"/>
</dbReference>
<evidence type="ECO:0000256" key="8">
    <source>
        <dbReference type="ARBA" id="ARBA00022723"/>
    </source>
</evidence>
<dbReference type="Gene3D" id="3.40.50.11980">
    <property type="match status" value="1"/>
</dbReference>
<comment type="cofactor">
    <cofactor evidence="2">
        <name>Mg(2+)</name>
        <dbReference type="ChEBI" id="CHEBI:18420"/>
    </cofactor>
</comment>
<evidence type="ECO:0000259" key="18">
    <source>
        <dbReference type="Pfam" id="PF16953"/>
    </source>
</evidence>
<evidence type="ECO:0000256" key="10">
    <source>
        <dbReference type="ARBA" id="ARBA00022801"/>
    </source>
</evidence>
<dbReference type="STRING" id="3469.A0A4Y7J474"/>
<keyword evidence="11" id="KW-0862">Zinc</keyword>
<dbReference type="PANTHER" id="PTHR13547">
    <property type="match status" value="1"/>
</dbReference>
<reference evidence="20 21" key="1">
    <citation type="journal article" date="2018" name="Science">
        <title>The opium poppy genome and morphinan production.</title>
        <authorList>
            <person name="Guo L."/>
            <person name="Winzer T."/>
            <person name="Yang X."/>
            <person name="Li Y."/>
            <person name="Ning Z."/>
            <person name="He Z."/>
            <person name="Teodor R."/>
            <person name="Lu Y."/>
            <person name="Bowser T.A."/>
            <person name="Graham I.A."/>
            <person name="Ye K."/>
        </authorList>
    </citation>
    <scope>NUCLEOTIDE SEQUENCE [LARGE SCALE GENOMIC DNA]</scope>
    <source>
        <strain evidence="21">cv. HN1</strain>
        <tissue evidence="20">Leaves</tissue>
    </source>
</reference>
<keyword evidence="8" id="KW-0479">Metal-binding</keyword>
<accession>A0A4Y7J474</accession>
<comment type="subcellular location">
    <subcellularLocation>
        <location evidence="3">Mitochondrion</location>
    </subcellularLocation>
</comment>
<evidence type="ECO:0000256" key="16">
    <source>
        <dbReference type="PROSITE-ProRule" id="PRU00708"/>
    </source>
</evidence>
<evidence type="ECO:0000256" key="2">
    <source>
        <dbReference type="ARBA" id="ARBA00001946"/>
    </source>
</evidence>
<evidence type="ECO:0000256" key="5">
    <source>
        <dbReference type="ARBA" id="ARBA00012179"/>
    </source>
</evidence>
<dbReference type="GO" id="GO:0005739">
    <property type="term" value="C:mitochondrion"/>
    <property type="evidence" value="ECO:0007669"/>
    <property type="project" value="UniProtKB-SubCell"/>
</dbReference>
<feature type="domain" description="PROP1-like PPR" evidence="19">
    <location>
        <begin position="106"/>
        <end position="320"/>
    </location>
</feature>
<feature type="region of interest" description="Disordered" evidence="17">
    <location>
        <begin position="623"/>
        <end position="647"/>
    </location>
</feature>
<dbReference type="InterPro" id="IPR033443">
    <property type="entry name" value="PROP1-like_PPR_dom"/>
</dbReference>
<comment type="similarity">
    <text evidence="4">Belongs to the PPR family. P subfamily.</text>
</comment>
<organism evidence="20 21">
    <name type="scientific">Papaver somniferum</name>
    <name type="common">Opium poppy</name>
    <dbReference type="NCBI Taxonomy" id="3469"/>
    <lineage>
        <taxon>Eukaryota</taxon>
        <taxon>Viridiplantae</taxon>
        <taxon>Streptophyta</taxon>
        <taxon>Embryophyta</taxon>
        <taxon>Tracheophyta</taxon>
        <taxon>Spermatophyta</taxon>
        <taxon>Magnoliopsida</taxon>
        <taxon>Ranunculales</taxon>
        <taxon>Papaveraceae</taxon>
        <taxon>Papaveroideae</taxon>
        <taxon>Papaver</taxon>
    </lineage>
</organism>
<dbReference type="Pfam" id="PF17177">
    <property type="entry name" value="PPR_long"/>
    <property type="match status" value="1"/>
</dbReference>
<dbReference type="GO" id="GO:0009507">
    <property type="term" value="C:chloroplast"/>
    <property type="evidence" value="ECO:0007669"/>
    <property type="project" value="EnsemblPlants"/>
</dbReference>
<sequence length="662" mass="74275">MGFAGCCCSSLSSSSSSLARNSLAFFTKSQYLFLTSRTINFTRKSSIIANLHHDRLLHYPSSLHHRDCTSFYKKSSHLSTVAIPAKVRDESSSNKTDVVLSKKMQKKLRFEAPENKFKFNLEMCSRHGDLIEALRLYDDAKIQGIKITQHHYNMLLYLCSSGVDVKGEGDTSDENVSKLGLERGFEIYKQMNIDKIAPNEATFTSVARLAAKMEDPEMAFDLIKKMMSYEIVPKLRSYGPALYGFCKKGEADKAYEVDAHMVDSGVIAEEPELAALLQVSSNVGRGEKVYELLHRLRSSVRQVVESTAEIVEDWFKSDKSIDVGKENWDVREVKNGVVKGGGGWHGIGWLGKGKWNVVRTEMNEDGVCRTCGEKLVCIDIDPLETKNFATSLSNLAGKREVKAEFNKFQEWLHRSGPFDAVIDGANIGLLKARDLNFAQLNRVANRIRELSPSKKLPLIILHSRRVYGGPAEKPINKKLIESWQKSGALYATPVGSNDDWYWLYAAVSCNSLLVTNDEMRDHLFQLLGTNFFPRWKEKHQAVMPSVICRESPLHFMNQYYILYRAMRLSLQVRLSVSSEKGLTLHMPPPYSIVIQESEGGSWHVPTVTGDDIENPRQWVCATRASASVPPPSTKGSNPSTKGSNISLAEKTLRKLKLSSSHS</sequence>
<dbReference type="Gramene" id="RZC54455">
    <property type="protein sequence ID" value="RZC54455"/>
    <property type="gene ID" value="C5167_013309"/>
</dbReference>
<evidence type="ECO:0000256" key="4">
    <source>
        <dbReference type="ARBA" id="ARBA00007626"/>
    </source>
</evidence>
<dbReference type="GO" id="GO:0004526">
    <property type="term" value="F:ribonuclease P activity"/>
    <property type="evidence" value="ECO:0007669"/>
    <property type="project" value="UniProtKB-EC"/>
</dbReference>
<evidence type="ECO:0000256" key="6">
    <source>
        <dbReference type="ARBA" id="ARBA00022694"/>
    </source>
</evidence>
<dbReference type="FunFam" id="1.25.40.10:FF:000339">
    <property type="entry name" value="Proteinaceous RNase P 1, chloroplastic/mitochondrial"/>
    <property type="match status" value="1"/>
</dbReference>
<keyword evidence="9" id="KW-0677">Repeat</keyword>
<dbReference type="GO" id="GO:0001682">
    <property type="term" value="P:tRNA 5'-leader removal"/>
    <property type="evidence" value="ECO:0007669"/>
    <property type="project" value="EnsemblPlants"/>
</dbReference>
<gene>
    <name evidence="20" type="ORF">C5167_013309</name>
</gene>
<feature type="domain" description="PRORP" evidence="18">
    <location>
        <begin position="571"/>
        <end position="620"/>
    </location>
</feature>
<dbReference type="Gene3D" id="1.25.40.10">
    <property type="entry name" value="Tetratricopeptide repeat domain"/>
    <property type="match status" value="1"/>
</dbReference>
<dbReference type="EC" id="3.1.26.5" evidence="5"/>
<evidence type="ECO:0000256" key="14">
    <source>
        <dbReference type="ARBA" id="ARBA00023128"/>
    </source>
</evidence>
<evidence type="ECO:0000256" key="9">
    <source>
        <dbReference type="ARBA" id="ARBA00022737"/>
    </source>
</evidence>
<dbReference type="PROSITE" id="PS51375">
    <property type="entry name" value="PPR"/>
    <property type="match status" value="1"/>
</dbReference>
<evidence type="ECO:0000259" key="19">
    <source>
        <dbReference type="Pfam" id="PF17177"/>
    </source>
</evidence>